<evidence type="ECO:0000256" key="15">
    <source>
        <dbReference type="ARBA" id="ARBA00032932"/>
    </source>
</evidence>
<gene>
    <name evidence="17" type="primary">uppP</name>
    <name evidence="18" type="ORF">IAB02_08005</name>
</gene>
<feature type="transmembrane region" description="Helical" evidence="17">
    <location>
        <begin position="207"/>
        <end position="230"/>
    </location>
</feature>
<keyword evidence="9 17" id="KW-0573">Peptidoglycan synthesis</keyword>
<evidence type="ECO:0000256" key="11">
    <source>
        <dbReference type="ARBA" id="ARBA00023136"/>
    </source>
</evidence>
<evidence type="ECO:0000256" key="14">
    <source>
        <dbReference type="ARBA" id="ARBA00032707"/>
    </source>
</evidence>
<dbReference type="GO" id="GO:0008360">
    <property type="term" value="P:regulation of cell shape"/>
    <property type="evidence" value="ECO:0007669"/>
    <property type="project" value="UniProtKB-KW"/>
</dbReference>
<dbReference type="InterPro" id="IPR003824">
    <property type="entry name" value="UppP"/>
</dbReference>
<evidence type="ECO:0000256" key="13">
    <source>
        <dbReference type="ARBA" id="ARBA00023316"/>
    </source>
</evidence>
<feature type="transmembrane region" description="Helical" evidence="17">
    <location>
        <begin position="177"/>
        <end position="195"/>
    </location>
</feature>
<dbReference type="AlphaFoldDB" id="A0A9D1IBS3"/>
<evidence type="ECO:0000313" key="18">
    <source>
        <dbReference type="EMBL" id="HIU34490.1"/>
    </source>
</evidence>
<dbReference type="GO" id="GO:0009252">
    <property type="term" value="P:peptidoglycan biosynthetic process"/>
    <property type="evidence" value="ECO:0007669"/>
    <property type="project" value="UniProtKB-KW"/>
</dbReference>
<evidence type="ECO:0000313" key="19">
    <source>
        <dbReference type="Proteomes" id="UP000824072"/>
    </source>
</evidence>
<comment type="miscellaneous">
    <text evidence="17">Bacitracin is thought to be involved in the inhibition of peptidoglycan synthesis by sequestering undecaprenyl diphosphate, thereby reducing the pool of lipid carrier available.</text>
</comment>
<evidence type="ECO:0000256" key="1">
    <source>
        <dbReference type="ARBA" id="ARBA00004651"/>
    </source>
</evidence>
<dbReference type="Pfam" id="PF02673">
    <property type="entry name" value="BacA"/>
    <property type="match status" value="1"/>
</dbReference>
<evidence type="ECO:0000256" key="8">
    <source>
        <dbReference type="ARBA" id="ARBA00022960"/>
    </source>
</evidence>
<dbReference type="EMBL" id="DVMU01000182">
    <property type="protein sequence ID" value="HIU34490.1"/>
    <property type="molecule type" value="Genomic_DNA"/>
</dbReference>
<reference evidence="18" key="2">
    <citation type="journal article" date="2021" name="PeerJ">
        <title>Extensive microbial diversity within the chicken gut microbiome revealed by metagenomics and culture.</title>
        <authorList>
            <person name="Gilroy R."/>
            <person name="Ravi A."/>
            <person name="Getino M."/>
            <person name="Pursley I."/>
            <person name="Horton D.L."/>
            <person name="Alikhan N.F."/>
            <person name="Baker D."/>
            <person name="Gharbi K."/>
            <person name="Hall N."/>
            <person name="Watson M."/>
            <person name="Adriaenssens E.M."/>
            <person name="Foster-Nyarko E."/>
            <person name="Jarju S."/>
            <person name="Secka A."/>
            <person name="Antonio M."/>
            <person name="Oren A."/>
            <person name="Chaudhuri R.R."/>
            <person name="La Ragione R."/>
            <person name="Hildebrand F."/>
            <person name="Pallen M.J."/>
        </authorList>
    </citation>
    <scope>NUCLEOTIDE SEQUENCE</scope>
    <source>
        <strain evidence="18">ChiHcec3-11533</strain>
    </source>
</reference>
<comment type="subcellular location">
    <subcellularLocation>
        <location evidence="1 17">Cell membrane</location>
        <topology evidence="1 17">Multi-pass membrane protein</topology>
    </subcellularLocation>
</comment>
<proteinExistence type="inferred from homology"/>
<reference evidence="18" key="1">
    <citation type="submission" date="2020-10" db="EMBL/GenBank/DDBJ databases">
        <authorList>
            <person name="Gilroy R."/>
        </authorList>
    </citation>
    <scope>NUCLEOTIDE SEQUENCE</scope>
    <source>
        <strain evidence="18">ChiHcec3-11533</strain>
    </source>
</reference>
<protein>
    <recommendedName>
        <fullName evidence="4 17">Undecaprenyl-diphosphatase</fullName>
        <ecNumber evidence="3 17">3.6.1.27</ecNumber>
    </recommendedName>
    <alternativeName>
        <fullName evidence="15 17">Bacitracin resistance protein</fullName>
    </alternativeName>
    <alternativeName>
        <fullName evidence="14 17">Undecaprenyl pyrophosphate phosphatase</fullName>
    </alternativeName>
</protein>
<comment type="catalytic activity">
    <reaction evidence="16 17">
        <text>di-trans,octa-cis-undecaprenyl diphosphate + H2O = di-trans,octa-cis-undecaprenyl phosphate + phosphate + H(+)</text>
        <dbReference type="Rhea" id="RHEA:28094"/>
        <dbReference type="ChEBI" id="CHEBI:15377"/>
        <dbReference type="ChEBI" id="CHEBI:15378"/>
        <dbReference type="ChEBI" id="CHEBI:43474"/>
        <dbReference type="ChEBI" id="CHEBI:58405"/>
        <dbReference type="ChEBI" id="CHEBI:60392"/>
        <dbReference type="EC" id="3.6.1.27"/>
    </reaction>
</comment>
<evidence type="ECO:0000256" key="12">
    <source>
        <dbReference type="ARBA" id="ARBA00023251"/>
    </source>
</evidence>
<keyword evidence="10 17" id="KW-1133">Transmembrane helix</keyword>
<feature type="transmembrane region" description="Helical" evidence="17">
    <location>
        <begin position="78"/>
        <end position="95"/>
    </location>
</feature>
<keyword evidence="13 17" id="KW-0961">Cell wall biogenesis/degradation</keyword>
<name>A0A9D1IBS3_9FIRM</name>
<feature type="transmembrane region" description="Helical" evidence="17">
    <location>
        <begin position="107"/>
        <end position="126"/>
    </location>
</feature>
<dbReference type="EC" id="3.6.1.27" evidence="3 17"/>
<keyword evidence="7 17" id="KW-0378">Hydrolase</keyword>
<dbReference type="GO" id="GO:0071555">
    <property type="term" value="P:cell wall organization"/>
    <property type="evidence" value="ECO:0007669"/>
    <property type="project" value="UniProtKB-KW"/>
</dbReference>
<evidence type="ECO:0000256" key="4">
    <source>
        <dbReference type="ARBA" id="ARBA00021581"/>
    </source>
</evidence>
<dbReference type="Proteomes" id="UP000824072">
    <property type="component" value="Unassembled WGS sequence"/>
</dbReference>
<keyword evidence="8 17" id="KW-0133">Cell shape</keyword>
<evidence type="ECO:0000256" key="7">
    <source>
        <dbReference type="ARBA" id="ARBA00022801"/>
    </source>
</evidence>
<sequence>MNALHALILGAVQGLTEFLPISSSGHLLVLQKIFGIGDAGENVLLFNILLHMGTLVAVFAVYWRRIWDMLCHPIQSELKYLVVATIPAVLAALLIDFDDAFEGKFIIWSFYLTSAVLIAGDAIGQWRRKNRKVHKKMRVGDAAAMGVMQAVAILPGLSRSGSTISGGVVVGLSRKHAADFSFLMSIPAILGSAVLEVKEIVFDGASAGTIGAVPTLLGMLAAALFGFLAIKGMLALIRRISMKWFALYTFLLGTFLLLDKFVFKIWMV</sequence>
<dbReference type="GO" id="GO:0005886">
    <property type="term" value="C:plasma membrane"/>
    <property type="evidence" value="ECO:0007669"/>
    <property type="project" value="UniProtKB-SubCell"/>
</dbReference>
<keyword evidence="6 17" id="KW-0812">Transmembrane</keyword>
<keyword evidence="12 17" id="KW-0046">Antibiotic resistance</keyword>
<comment type="similarity">
    <text evidence="2 17">Belongs to the UppP family.</text>
</comment>
<evidence type="ECO:0000256" key="9">
    <source>
        <dbReference type="ARBA" id="ARBA00022984"/>
    </source>
</evidence>
<dbReference type="PANTHER" id="PTHR30622">
    <property type="entry name" value="UNDECAPRENYL-DIPHOSPHATASE"/>
    <property type="match status" value="1"/>
</dbReference>
<accession>A0A9D1IBS3</accession>
<feature type="transmembrane region" description="Helical" evidence="17">
    <location>
        <begin position="242"/>
        <end position="263"/>
    </location>
</feature>
<dbReference type="PANTHER" id="PTHR30622:SF4">
    <property type="entry name" value="UNDECAPRENYL-DIPHOSPHATASE"/>
    <property type="match status" value="1"/>
</dbReference>
<evidence type="ECO:0000256" key="16">
    <source>
        <dbReference type="ARBA" id="ARBA00047594"/>
    </source>
</evidence>
<dbReference type="GO" id="GO:0050380">
    <property type="term" value="F:undecaprenyl-diphosphatase activity"/>
    <property type="evidence" value="ECO:0007669"/>
    <property type="project" value="UniProtKB-UniRule"/>
</dbReference>
<evidence type="ECO:0000256" key="3">
    <source>
        <dbReference type="ARBA" id="ARBA00012374"/>
    </source>
</evidence>
<feature type="transmembrane region" description="Helical" evidence="17">
    <location>
        <begin position="44"/>
        <end position="66"/>
    </location>
</feature>
<evidence type="ECO:0000256" key="6">
    <source>
        <dbReference type="ARBA" id="ARBA00022692"/>
    </source>
</evidence>
<comment type="function">
    <text evidence="17">Catalyzes the dephosphorylation of undecaprenyl diphosphate (UPP). Confers resistance to bacitracin.</text>
</comment>
<keyword evidence="11 17" id="KW-0472">Membrane</keyword>
<evidence type="ECO:0000256" key="5">
    <source>
        <dbReference type="ARBA" id="ARBA00022475"/>
    </source>
</evidence>
<dbReference type="HAMAP" id="MF_01006">
    <property type="entry name" value="Undec_diphosphatase"/>
    <property type="match status" value="1"/>
</dbReference>
<evidence type="ECO:0000256" key="17">
    <source>
        <dbReference type="HAMAP-Rule" id="MF_01006"/>
    </source>
</evidence>
<evidence type="ECO:0000256" key="2">
    <source>
        <dbReference type="ARBA" id="ARBA00010621"/>
    </source>
</evidence>
<keyword evidence="5 17" id="KW-1003">Cell membrane</keyword>
<evidence type="ECO:0000256" key="10">
    <source>
        <dbReference type="ARBA" id="ARBA00022989"/>
    </source>
</evidence>
<comment type="caution">
    <text evidence="18">The sequence shown here is derived from an EMBL/GenBank/DDBJ whole genome shotgun (WGS) entry which is preliminary data.</text>
</comment>
<dbReference type="GO" id="GO:0046677">
    <property type="term" value="P:response to antibiotic"/>
    <property type="evidence" value="ECO:0007669"/>
    <property type="project" value="UniProtKB-UniRule"/>
</dbReference>
<organism evidence="18 19">
    <name type="scientific">Candidatus Pullichristensenella excrementigallinarum</name>
    <dbReference type="NCBI Taxonomy" id="2840907"/>
    <lineage>
        <taxon>Bacteria</taxon>
        <taxon>Bacillati</taxon>
        <taxon>Bacillota</taxon>
        <taxon>Clostridia</taxon>
        <taxon>Candidatus Pullichristensenella</taxon>
    </lineage>
</organism>